<feature type="compositionally biased region" description="Basic and acidic residues" evidence="7">
    <location>
        <begin position="316"/>
        <end position="326"/>
    </location>
</feature>
<dbReference type="AlphaFoldDB" id="A0A8C4Q1Q0"/>
<dbReference type="GO" id="GO:0003007">
    <property type="term" value="P:heart morphogenesis"/>
    <property type="evidence" value="ECO:0007669"/>
    <property type="project" value="UniProtKB-ARBA"/>
</dbReference>
<dbReference type="InterPro" id="IPR008266">
    <property type="entry name" value="Tyr_kinase_AS"/>
</dbReference>
<evidence type="ECO:0000256" key="1">
    <source>
        <dbReference type="ARBA" id="ARBA00006692"/>
    </source>
</evidence>
<keyword evidence="3" id="KW-0677">Repeat</keyword>
<reference evidence="11" key="1">
    <citation type="submission" date="2025-08" db="UniProtKB">
        <authorList>
            <consortium name="Ensembl"/>
        </authorList>
    </citation>
    <scope>IDENTIFICATION</scope>
</reference>
<feature type="region of interest" description="Disordered" evidence="7">
    <location>
        <begin position="374"/>
        <end position="405"/>
    </location>
</feature>
<dbReference type="SUPFAM" id="SSF48726">
    <property type="entry name" value="Immunoglobulin"/>
    <property type="match status" value="1"/>
</dbReference>
<feature type="compositionally biased region" description="Basic and acidic residues" evidence="7">
    <location>
        <begin position="335"/>
        <end position="345"/>
    </location>
</feature>
<dbReference type="CDD" id="cd00063">
    <property type="entry name" value="FN3"/>
    <property type="match status" value="1"/>
</dbReference>
<feature type="compositionally biased region" description="Basic and acidic residues" evidence="7">
    <location>
        <begin position="31"/>
        <end position="60"/>
    </location>
</feature>
<dbReference type="Proteomes" id="UP000694388">
    <property type="component" value="Unplaced"/>
</dbReference>
<dbReference type="InterPro" id="IPR003598">
    <property type="entry name" value="Ig_sub2"/>
</dbReference>
<dbReference type="PROSITE" id="PS00109">
    <property type="entry name" value="PROTEIN_KINASE_TYR"/>
    <property type="match status" value="1"/>
</dbReference>
<dbReference type="Gene3D" id="1.10.510.10">
    <property type="entry name" value="Transferase(Phosphotransferase) domain 1"/>
    <property type="match status" value="1"/>
</dbReference>
<dbReference type="PROSITE" id="PS50835">
    <property type="entry name" value="IG_LIKE"/>
    <property type="match status" value="1"/>
</dbReference>
<dbReference type="PROSITE" id="PS50011">
    <property type="entry name" value="PROTEIN_KINASE_DOM"/>
    <property type="match status" value="1"/>
</dbReference>
<dbReference type="InterPro" id="IPR013783">
    <property type="entry name" value="Ig-like_fold"/>
</dbReference>
<feature type="compositionally biased region" description="Polar residues" evidence="7">
    <location>
        <begin position="124"/>
        <end position="135"/>
    </location>
</feature>
<dbReference type="InterPro" id="IPR003599">
    <property type="entry name" value="Ig_sub"/>
</dbReference>
<sequence length="1023" mass="112746">MLLVKRPLGPTVTPEGICENEREVNAGYLKSQKEQSDTKNTREGLKPGKPSAAERREHRQLVPKVPSVDTALPPDNAQPPSTILQAEPMPEFPTIRKSASVSRIQNRSDAKLRYFGASRESGASVETDSLGSTDLGSEASAPAAVGRNLPYRRGSGTVSLPGEVKDWKTSLPKLRHRTPSEERILRIVDIDSEEIFEAKFKKKREPSLSRNLGMTRRMKSEEHIESLNHNKEEVIYRPRQQGTPVEMILDEAEDKEFKESHSDTTAVEGKLSRKSSATSLASEVSQGPEKEMTLTRRLSARFKRTPSQDSKVNVDVTKKEQTDNVGKKVPFLRRASKDDRIKKEQDVEEGNGGCNLRKESSSLSQGIKKRIESLSMALSRSSSEDRSGREAGRAMKSKFGAKGAPGMIKRASSEIFINKKAAGPELTSKRLLKAAPLAASTECLGSGPLARAEPEKRSIWNRWEIGRGKKAKEPLGTSSSSNNQEKAATSEPSTQTTAGVKPKFNLELKDEVIVEGQPFTLHCLPEGNSLLSIRWFKDKKPLSSDGHIKTSSGADGRHILTALKATKKDVGTYECVASNSVGTESSSCRVCLAQLPGRPKQPEVPRVCKEGALVVWKAAESQGHVTYTLEAKKLGVDSWAVVAADLEDPYHNVTRLTPGGIYKFRVSCVNKAGQGQASLSSSKVTIPGTDVVPGADGSDGGKTVSSTDQASGPQQGSVQKPYTFLEERARGRFGVIRECRENSTGKVFTAKVVLYTPEGKMAALREYEVLKALRHPAILALHEAYVTPQYLVLITERCPGKELLYKLIEIPRYTEEDVVTYVVEVFEALDYLHGQRVLHLDIRSENIIISDKRHVKLIDLGSAHFFDPNDLQPLPSPTTSLECMAPEMITAGPVGPAADTWAVGVLTFTLLSGDSPFLGSSNKQTEENIRRFRVDFEKCYINSSPESKMFLKSLLSPVPQERPSTKACLKLPWLQETDVSHLRRASHSFPTWKLQQYLQGATRHRLESATRHRVLLRSSSTLK</sequence>
<keyword evidence="2" id="KW-0808">Transferase</keyword>
<evidence type="ECO:0000256" key="7">
    <source>
        <dbReference type="SAM" id="MobiDB-lite"/>
    </source>
</evidence>
<evidence type="ECO:0000259" key="10">
    <source>
        <dbReference type="PROSITE" id="PS50853"/>
    </source>
</evidence>
<feature type="domain" description="Fibronectin type-III" evidence="10">
    <location>
        <begin position="598"/>
        <end position="689"/>
    </location>
</feature>
<evidence type="ECO:0000259" key="9">
    <source>
        <dbReference type="PROSITE" id="PS50835"/>
    </source>
</evidence>
<feature type="compositionally biased region" description="Polar residues" evidence="7">
    <location>
        <begin position="274"/>
        <end position="285"/>
    </location>
</feature>
<keyword evidence="12" id="KW-1185">Reference proteome</keyword>
<organism evidence="11 12">
    <name type="scientific">Eptatretus burgeri</name>
    <name type="common">Inshore hagfish</name>
    <dbReference type="NCBI Taxonomy" id="7764"/>
    <lineage>
        <taxon>Eukaryota</taxon>
        <taxon>Metazoa</taxon>
        <taxon>Chordata</taxon>
        <taxon>Craniata</taxon>
        <taxon>Vertebrata</taxon>
        <taxon>Cyclostomata</taxon>
        <taxon>Myxini</taxon>
        <taxon>Myxiniformes</taxon>
        <taxon>Myxinidae</taxon>
        <taxon>Eptatretinae</taxon>
        <taxon>Eptatretus</taxon>
    </lineage>
</organism>
<dbReference type="InterPro" id="IPR011009">
    <property type="entry name" value="Kinase-like_dom_sf"/>
</dbReference>
<evidence type="ECO:0000313" key="12">
    <source>
        <dbReference type="Proteomes" id="UP000694388"/>
    </source>
</evidence>
<proteinExistence type="inferred from homology"/>
<evidence type="ECO:0000259" key="8">
    <source>
        <dbReference type="PROSITE" id="PS50011"/>
    </source>
</evidence>
<evidence type="ECO:0000313" key="11">
    <source>
        <dbReference type="Ensembl" id="ENSEBUP00000008591.1"/>
    </source>
</evidence>
<dbReference type="FunFam" id="2.60.40.10:FF:000107">
    <property type="entry name" value="Myosin, light chain kinase a"/>
    <property type="match status" value="1"/>
</dbReference>
<dbReference type="GO" id="GO:0004674">
    <property type="term" value="F:protein serine/threonine kinase activity"/>
    <property type="evidence" value="ECO:0007669"/>
    <property type="project" value="UniProtKB-KW"/>
</dbReference>
<evidence type="ECO:0000256" key="2">
    <source>
        <dbReference type="ARBA" id="ARBA00022679"/>
    </source>
</evidence>
<dbReference type="Gene3D" id="3.30.200.20">
    <property type="entry name" value="Phosphorylase Kinase, domain 1"/>
    <property type="match status" value="1"/>
</dbReference>
<feature type="domain" description="Protein kinase" evidence="8">
    <location>
        <begin position="722"/>
        <end position="974"/>
    </location>
</feature>
<dbReference type="GeneTree" id="ENSGT00940000163418"/>
<dbReference type="SUPFAM" id="SSF56112">
    <property type="entry name" value="Protein kinase-like (PK-like)"/>
    <property type="match status" value="1"/>
</dbReference>
<evidence type="ECO:0000256" key="3">
    <source>
        <dbReference type="ARBA" id="ARBA00022737"/>
    </source>
</evidence>
<keyword evidence="4" id="KW-0418">Kinase</keyword>
<keyword evidence="6" id="KW-0393">Immunoglobulin domain</keyword>
<dbReference type="SUPFAM" id="SSF49265">
    <property type="entry name" value="Fibronectin type III"/>
    <property type="match status" value="1"/>
</dbReference>
<evidence type="ECO:0000256" key="4">
    <source>
        <dbReference type="ARBA" id="ARBA00022777"/>
    </source>
</evidence>
<feature type="domain" description="Ig-like" evidence="9">
    <location>
        <begin position="502"/>
        <end position="591"/>
    </location>
</feature>
<dbReference type="Gene3D" id="2.60.40.10">
    <property type="entry name" value="Immunoglobulins"/>
    <property type="match status" value="2"/>
</dbReference>
<accession>A0A8C4Q1Q0</accession>
<feature type="compositionally biased region" description="Polar residues" evidence="7">
    <location>
        <begin position="476"/>
        <end position="498"/>
    </location>
</feature>
<feature type="region of interest" description="Disordered" evidence="7">
    <location>
        <begin position="1"/>
        <end position="90"/>
    </location>
</feature>
<dbReference type="InterPro" id="IPR013098">
    <property type="entry name" value="Ig_I-set"/>
</dbReference>
<feature type="region of interest" description="Disordered" evidence="7">
    <location>
        <begin position="254"/>
        <end position="362"/>
    </location>
</feature>
<dbReference type="CDD" id="cd00096">
    <property type="entry name" value="Ig"/>
    <property type="match status" value="1"/>
</dbReference>
<dbReference type="InterPro" id="IPR036116">
    <property type="entry name" value="FN3_sf"/>
</dbReference>
<dbReference type="PANTHER" id="PTHR47633">
    <property type="entry name" value="IMMUNOGLOBULIN"/>
    <property type="match status" value="1"/>
</dbReference>
<dbReference type="SMART" id="SM00060">
    <property type="entry name" value="FN3"/>
    <property type="match status" value="1"/>
</dbReference>
<dbReference type="Ensembl" id="ENSEBUT00000009097.1">
    <property type="protein sequence ID" value="ENSEBUP00000008591.1"/>
    <property type="gene ID" value="ENSEBUG00000005558.1"/>
</dbReference>
<dbReference type="InterPro" id="IPR003961">
    <property type="entry name" value="FN3_dom"/>
</dbReference>
<dbReference type="PANTHER" id="PTHR47633:SF3">
    <property type="entry name" value="STRIATED MUSCLE PREFERENTIALLY EXPRESSED PROTEIN KINASE"/>
    <property type="match status" value="1"/>
</dbReference>
<comment type="similarity">
    <text evidence="1">Belongs to the protein kinase superfamily. CAMK Ser/Thr protein kinase family.</text>
</comment>
<reference evidence="11" key="2">
    <citation type="submission" date="2025-09" db="UniProtKB">
        <authorList>
            <consortium name="Ensembl"/>
        </authorList>
    </citation>
    <scope>IDENTIFICATION</scope>
</reference>
<feature type="region of interest" description="Disordered" evidence="7">
    <location>
        <begin position="688"/>
        <end position="718"/>
    </location>
</feature>
<name>A0A8C4Q1Q0_EPTBU</name>
<protein>
    <submittedName>
        <fullName evidence="11">Uncharacterized protein</fullName>
    </submittedName>
</protein>
<keyword evidence="5" id="KW-1015">Disulfide bond</keyword>
<dbReference type="SMART" id="SM00408">
    <property type="entry name" value="IGc2"/>
    <property type="match status" value="1"/>
</dbReference>
<feature type="region of interest" description="Disordered" evidence="7">
    <location>
        <begin position="118"/>
        <end position="165"/>
    </location>
</feature>
<dbReference type="InterPro" id="IPR000719">
    <property type="entry name" value="Prot_kinase_dom"/>
</dbReference>
<dbReference type="GO" id="GO:0005524">
    <property type="term" value="F:ATP binding"/>
    <property type="evidence" value="ECO:0007669"/>
    <property type="project" value="InterPro"/>
</dbReference>
<evidence type="ECO:0000256" key="5">
    <source>
        <dbReference type="ARBA" id="ARBA00023157"/>
    </source>
</evidence>
<dbReference type="InterPro" id="IPR007110">
    <property type="entry name" value="Ig-like_dom"/>
</dbReference>
<feature type="compositionally biased region" description="Basic and acidic residues" evidence="7">
    <location>
        <begin position="382"/>
        <end position="393"/>
    </location>
</feature>
<dbReference type="PROSITE" id="PS50853">
    <property type="entry name" value="FN3"/>
    <property type="match status" value="1"/>
</dbReference>
<dbReference type="Pfam" id="PF00069">
    <property type="entry name" value="Pkinase"/>
    <property type="match status" value="1"/>
</dbReference>
<dbReference type="InterPro" id="IPR036179">
    <property type="entry name" value="Ig-like_dom_sf"/>
</dbReference>
<dbReference type="GO" id="GO:0055013">
    <property type="term" value="P:cardiac muscle cell development"/>
    <property type="evidence" value="ECO:0007669"/>
    <property type="project" value="UniProtKB-ARBA"/>
</dbReference>
<dbReference type="Pfam" id="PF07679">
    <property type="entry name" value="I-set"/>
    <property type="match status" value="1"/>
</dbReference>
<evidence type="ECO:0000256" key="6">
    <source>
        <dbReference type="ARBA" id="ARBA00023319"/>
    </source>
</evidence>
<feature type="compositionally biased region" description="Polar residues" evidence="7">
    <location>
        <begin position="703"/>
        <end position="718"/>
    </location>
</feature>
<feature type="region of interest" description="Disordered" evidence="7">
    <location>
        <begin position="470"/>
        <end position="498"/>
    </location>
</feature>
<dbReference type="SMART" id="SM00409">
    <property type="entry name" value="IG"/>
    <property type="match status" value="1"/>
</dbReference>